<dbReference type="SUPFAM" id="SSF54928">
    <property type="entry name" value="RNA-binding domain, RBD"/>
    <property type="match status" value="1"/>
</dbReference>
<evidence type="ECO:0000256" key="1">
    <source>
        <dbReference type="PROSITE-ProRule" id="PRU00176"/>
    </source>
</evidence>
<dbReference type="GO" id="GO:0016607">
    <property type="term" value="C:nuclear speck"/>
    <property type="evidence" value="ECO:0000318"/>
    <property type="project" value="GO_Central"/>
</dbReference>
<dbReference type="PANTHER" id="PTHR34427:SF5">
    <property type="entry name" value="DUF4283 DOMAIN-CONTAINING PROTEIN"/>
    <property type="match status" value="1"/>
</dbReference>
<dbReference type="Proteomes" id="UP000008827">
    <property type="component" value="Chromosome 10"/>
</dbReference>
<dbReference type="HOGENOM" id="CLU_030775_0_0_1"/>
<reference evidence="4 5" key="1">
    <citation type="journal article" date="2010" name="Nature">
        <title>Genome sequence of the palaeopolyploid soybean.</title>
        <authorList>
            <person name="Schmutz J."/>
            <person name="Cannon S.B."/>
            <person name="Schlueter J."/>
            <person name="Ma J."/>
            <person name="Mitros T."/>
            <person name="Nelson W."/>
            <person name="Hyten D.L."/>
            <person name="Song Q."/>
            <person name="Thelen J.J."/>
            <person name="Cheng J."/>
            <person name="Xu D."/>
            <person name="Hellsten U."/>
            <person name="May G.D."/>
            <person name="Yu Y."/>
            <person name="Sakurai T."/>
            <person name="Umezawa T."/>
            <person name="Bhattacharyya M.K."/>
            <person name="Sandhu D."/>
            <person name="Valliyodan B."/>
            <person name="Lindquist E."/>
            <person name="Peto M."/>
            <person name="Grant D."/>
            <person name="Shu S."/>
            <person name="Goodstein D."/>
            <person name="Barry K."/>
            <person name="Futrell-Griggs M."/>
            <person name="Abernathy B."/>
            <person name="Du J."/>
            <person name="Tian Z."/>
            <person name="Zhu L."/>
            <person name="Gill N."/>
            <person name="Joshi T."/>
            <person name="Libault M."/>
            <person name="Sethuraman A."/>
            <person name="Zhang X.-C."/>
            <person name="Shinozaki K."/>
            <person name="Nguyen H.T."/>
            <person name="Wing R.A."/>
            <person name="Cregan P."/>
            <person name="Specht J."/>
            <person name="Grimwood J."/>
            <person name="Rokhsar D."/>
            <person name="Stacey G."/>
            <person name="Shoemaker R.C."/>
            <person name="Jackson S.A."/>
        </authorList>
    </citation>
    <scope>NUCLEOTIDE SEQUENCE [LARGE SCALE GENOMIC DNA]</scope>
    <source>
        <strain evidence="5">cv. Williams 82</strain>
        <tissue evidence="4">Callus</tissue>
    </source>
</reference>
<accession>K7LIL5</accession>
<gene>
    <name evidence="4" type="ORF">GLYMA_10G102600</name>
</gene>
<dbReference type="InParanoid" id="K7LIL5"/>
<dbReference type="EMBL" id="CM000843">
    <property type="protein sequence ID" value="KRH33151.1"/>
    <property type="molecule type" value="Genomic_DNA"/>
</dbReference>
<protein>
    <recommendedName>
        <fullName evidence="3">RRM domain-containing protein</fullName>
    </recommendedName>
</protein>
<dbReference type="STRING" id="3847.K7LIL5"/>
<name>K7LIL5_SOYBN</name>
<evidence type="ECO:0000313" key="4">
    <source>
        <dbReference type="EMBL" id="KRH33151.1"/>
    </source>
</evidence>
<dbReference type="AlphaFoldDB" id="K7LIL5"/>
<dbReference type="Pfam" id="PF00076">
    <property type="entry name" value="RRM_1"/>
    <property type="match status" value="1"/>
</dbReference>
<dbReference type="Gramene" id="KRH33151">
    <property type="protein sequence ID" value="KRH33151"/>
    <property type="gene ID" value="GLYMA_10G102600"/>
</dbReference>
<keyword evidence="1" id="KW-0694">RNA-binding</keyword>
<evidence type="ECO:0000313" key="5">
    <source>
        <dbReference type="EnsemblPlants" id="KRH33151"/>
    </source>
</evidence>
<evidence type="ECO:0000313" key="6">
    <source>
        <dbReference type="Proteomes" id="UP000008827"/>
    </source>
</evidence>
<dbReference type="GO" id="GO:0003729">
    <property type="term" value="F:mRNA binding"/>
    <property type="evidence" value="ECO:0000318"/>
    <property type="project" value="GO_Central"/>
</dbReference>
<organism evidence="5">
    <name type="scientific">Glycine max</name>
    <name type="common">Soybean</name>
    <name type="synonym">Glycine hispida</name>
    <dbReference type="NCBI Taxonomy" id="3847"/>
    <lineage>
        <taxon>Eukaryota</taxon>
        <taxon>Viridiplantae</taxon>
        <taxon>Streptophyta</taxon>
        <taxon>Embryophyta</taxon>
        <taxon>Tracheophyta</taxon>
        <taxon>Spermatophyta</taxon>
        <taxon>Magnoliopsida</taxon>
        <taxon>eudicotyledons</taxon>
        <taxon>Gunneridae</taxon>
        <taxon>Pentapetalae</taxon>
        <taxon>rosids</taxon>
        <taxon>fabids</taxon>
        <taxon>Fabales</taxon>
        <taxon>Fabaceae</taxon>
        <taxon>Papilionoideae</taxon>
        <taxon>50 kb inversion clade</taxon>
        <taxon>NPAAA clade</taxon>
        <taxon>indigoferoid/millettioid clade</taxon>
        <taxon>Phaseoleae</taxon>
        <taxon>Glycine</taxon>
        <taxon>Glycine subgen. Soja</taxon>
    </lineage>
</organism>
<evidence type="ECO:0000259" key="3">
    <source>
        <dbReference type="PROSITE" id="PS50102"/>
    </source>
</evidence>
<reference evidence="5" key="2">
    <citation type="submission" date="2018-02" db="UniProtKB">
        <authorList>
            <consortium name="EnsemblPlants"/>
        </authorList>
    </citation>
    <scope>IDENTIFICATION</scope>
    <source>
        <strain evidence="5">Williams 82</strain>
    </source>
</reference>
<dbReference type="InterPro" id="IPR000504">
    <property type="entry name" value="RRM_dom"/>
</dbReference>
<proteinExistence type="predicted"/>
<dbReference type="PaxDb" id="3847-GLYMA10G17785.1"/>
<dbReference type="InterPro" id="IPR012677">
    <property type="entry name" value="Nucleotide-bd_a/b_plait_sf"/>
</dbReference>
<feature type="domain" description="RRM" evidence="3">
    <location>
        <begin position="12"/>
        <end position="88"/>
    </location>
</feature>
<dbReference type="EnsemblPlants" id="KRH33151">
    <property type="protein sequence ID" value="KRH33151"/>
    <property type="gene ID" value="GLYMA_10G102600"/>
</dbReference>
<dbReference type="PROSITE" id="PS50102">
    <property type="entry name" value="RRM"/>
    <property type="match status" value="1"/>
</dbReference>
<dbReference type="Gene3D" id="3.30.70.330">
    <property type="match status" value="1"/>
</dbReference>
<reference evidence="4" key="3">
    <citation type="submission" date="2018-07" db="EMBL/GenBank/DDBJ databases">
        <title>WGS assembly of Glycine max.</title>
        <authorList>
            <person name="Schmutz J."/>
            <person name="Cannon S."/>
            <person name="Schlueter J."/>
            <person name="Ma J."/>
            <person name="Mitros T."/>
            <person name="Nelson W."/>
            <person name="Hyten D."/>
            <person name="Song Q."/>
            <person name="Thelen J."/>
            <person name="Cheng J."/>
            <person name="Xu D."/>
            <person name="Hellsten U."/>
            <person name="May G."/>
            <person name="Yu Y."/>
            <person name="Sakurai T."/>
            <person name="Umezawa T."/>
            <person name="Bhattacharyya M."/>
            <person name="Sandhu D."/>
            <person name="Valliyodan B."/>
            <person name="Lindquist E."/>
            <person name="Peto M."/>
            <person name="Grant D."/>
            <person name="Shu S."/>
            <person name="Goodstein D."/>
            <person name="Barry K."/>
            <person name="Futrell-Griggs M."/>
            <person name="Abernathy B."/>
            <person name="Du J."/>
            <person name="Tian Z."/>
            <person name="Zhu L."/>
            <person name="Gill N."/>
            <person name="Joshi T."/>
            <person name="Libault M."/>
            <person name="Sethuraman A."/>
            <person name="Zhang X."/>
            <person name="Shinozaki K."/>
            <person name="Nguyen H."/>
            <person name="Wing R."/>
            <person name="Cregan P."/>
            <person name="Specht J."/>
            <person name="Grimwood J."/>
            <person name="Rokhsar D."/>
            <person name="Stacey G."/>
            <person name="Shoemaker R."/>
            <person name="Jackson S."/>
        </authorList>
    </citation>
    <scope>NUCLEOTIDE SEQUENCE</scope>
    <source>
        <tissue evidence="4">Callus</tissue>
    </source>
</reference>
<dbReference type="InterPro" id="IPR035979">
    <property type="entry name" value="RBD_domain_sf"/>
</dbReference>
<keyword evidence="6" id="KW-1185">Reference proteome</keyword>
<dbReference type="GO" id="GO:0000381">
    <property type="term" value="P:regulation of alternative mRNA splicing, via spliceosome"/>
    <property type="evidence" value="ECO:0000318"/>
    <property type="project" value="GO_Central"/>
</dbReference>
<dbReference type="CDD" id="cd00590">
    <property type="entry name" value="RRM_SF"/>
    <property type="match status" value="1"/>
</dbReference>
<dbReference type="SMART" id="SM00360">
    <property type="entry name" value="RRM"/>
    <property type="match status" value="1"/>
</dbReference>
<feature type="region of interest" description="Disordered" evidence="2">
    <location>
        <begin position="296"/>
        <end position="321"/>
    </location>
</feature>
<dbReference type="PANTHER" id="PTHR34427">
    <property type="entry name" value="DUF4283 DOMAIN PROTEIN"/>
    <property type="match status" value="1"/>
</dbReference>
<sequence>MSREIKNGNDISTYYFTRFSEDVSELDLWHHFKKWGDVREIFISKQNNRNERFGFARFKGVRDVHHLARQLDQIVIGGLKLYVNITKYGRDTKGKEVVQPEPTNEAWVGRLKNLVWFDKLEEDPLWDFGADITLKYLGDDMVLLLGLSNDRAEQMNQEAMEGEESMFYSMEKWSPKLRAGQRLTWVQCWGVPLIASEKKYIQQIVAAMGDVADVDDDVEESRRVDRTRVLIRTPWSPAIQHTVYVNIGGGGVEYKVHVVEEIHRGTESCTCRRRRDIWSSEEIDSDDSCFGTPLAASSVKSPDDGDNRQCPMIRNTADSSP</sequence>
<evidence type="ECO:0000256" key="2">
    <source>
        <dbReference type="SAM" id="MobiDB-lite"/>
    </source>
</evidence>